<dbReference type="GO" id="GO:0003677">
    <property type="term" value="F:DNA binding"/>
    <property type="evidence" value="ECO:0007669"/>
    <property type="project" value="UniProtKB-KW"/>
</dbReference>
<evidence type="ECO:0000256" key="2">
    <source>
        <dbReference type="ARBA" id="ARBA00023125"/>
    </source>
</evidence>
<evidence type="ECO:0000256" key="1">
    <source>
        <dbReference type="ARBA" id="ARBA00023015"/>
    </source>
</evidence>
<evidence type="ECO:0000256" key="3">
    <source>
        <dbReference type="ARBA" id="ARBA00023163"/>
    </source>
</evidence>
<dbReference type="PRINTS" id="PR00035">
    <property type="entry name" value="HTHGNTR"/>
</dbReference>
<dbReference type="AlphaFoldDB" id="A0A1H0LUB0"/>
<dbReference type="PANTHER" id="PTHR43537:SF24">
    <property type="entry name" value="GLUCONATE OPERON TRANSCRIPTIONAL REPRESSOR"/>
    <property type="match status" value="1"/>
</dbReference>
<sequence>MEAYERIKKSIIEGDYAPGTRLTEENLAKELQISRTPIREAIKRLETERLISPLKRGVIVSEFNREDIWQIYNLRALLEGYAAAEAAVNRSAEDIEAMERCNEQFKDLLENPTYGRTEMLNEITELNNQFHSAVYNASHNEHLRFHITSVTVLPLVFRSFYWYNEYQLKKSLELHQTILCAIQANEPDRAKTAMQEHIYQGRDHVLKNINNES</sequence>
<dbReference type="PANTHER" id="PTHR43537">
    <property type="entry name" value="TRANSCRIPTIONAL REGULATOR, GNTR FAMILY"/>
    <property type="match status" value="1"/>
</dbReference>
<keyword evidence="6" id="KW-1185">Reference proteome</keyword>
<dbReference type="InterPro" id="IPR000524">
    <property type="entry name" value="Tscrpt_reg_HTH_GntR"/>
</dbReference>
<dbReference type="SMART" id="SM00345">
    <property type="entry name" value="HTH_GNTR"/>
    <property type="match status" value="1"/>
</dbReference>
<dbReference type="SMART" id="SM00895">
    <property type="entry name" value="FCD"/>
    <property type="match status" value="1"/>
</dbReference>
<keyword evidence="3" id="KW-0804">Transcription</keyword>
<dbReference type="Gene3D" id="1.10.10.10">
    <property type="entry name" value="Winged helix-like DNA-binding domain superfamily/Winged helix DNA-binding domain"/>
    <property type="match status" value="1"/>
</dbReference>
<keyword evidence="1" id="KW-0805">Transcription regulation</keyword>
<proteinExistence type="predicted"/>
<dbReference type="Proteomes" id="UP000198860">
    <property type="component" value="Unassembled WGS sequence"/>
</dbReference>
<dbReference type="InterPro" id="IPR011711">
    <property type="entry name" value="GntR_C"/>
</dbReference>
<reference evidence="6" key="1">
    <citation type="submission" date="2016-10" db="EMBL/GenBank/DDBJ databases">
        <authorList>
            <person name="Varghese N."/>
            <person name="Submissions S."/>
        </authorList>
    </citation>
    <scope>NUCLEOTIDE SEQUENCE [LARGE SCALE GENOMIC DNA]</scope>
    <source>
        <strain evidence="6">CGMCC 1.3703</strain>
    </source>
</reference>
<dbReference type="OrthoDB" id="114741at2"/>
<protein>
    <submittedName>
        <fullName evidence="5">DNA-binding transcriptional regulator, GntR family</fullName>
    </submittedName>
</protein>
<dbReference type="Gene3D" id="1.20.120.530">
    <property type="entry name" value="GntR ligand-binding domain-like"/>
    <property type="match status" value="1"/>
</dbReference>
<dbReference type="PROSITE" id="PS50949">
    <property type="entry name" value="HTH_GNTR"/>
    <property type="match status" value="1"/>
</dbReference>
<dbReference type="Pfam" id="PF07729">
    <property type="entry name" value="FCD"/>
    <property type="match status" value="1"/>
</dbReference>
<organism evidence="5 6">
    <name type="scientific">Halobacillus aidingensis</name>
    <dbReference type="NCBI Taxonomy" id="240303"/>
    <lineage>
        <taxon>Bacteria</taxon>
        <taxon>Bacillati</taxon>
        <taxon>Bacillota</taxon>
        <taxon>Bacilli</taxon>
        <taxon>Bacillales</taxon>
        <taxon>Bacillaceae</taxon>
        <taxon>Halobacillus</taxon>
    </lineage>
</organism>
<evidence type="ECO:0000259" key="4">
    <source>
        <dbReference type="PROSITE" id="PS50949"/>
    </source>
</evidence>
<dbReference type="RefSeq" id="WP_089652189.1">
    <property type="nucleotide sequence ID" value="NZ_FNIZ01000007.1"/>
</dbReference>
<evidence type="ECO:0000313" key="6">
    <source>
        <dbReference type="Proteomes" id="UP000198860"/>
    </source>
</evidence>
<dbReference type="SUPFAM" id="SSF48008">
    <property type="entry name" value="GntR ligand-binding domain-like"/>
    <property type="match status" value="1"/>
</dbReference>
<dbReference type="EMBL" id="FNIZ01000007">
    <property type="protein sequence ID" value="SDO71703.1"/>
    <property type="molecule type" value="Genomic_DNA"/>
</dbReference>
<dbReference type="InterPro" id="IPR036388">
    <property type="entry name" value="WH-like_DNA-bd_sf"/>
</dbReference>
<dbReference type="SUPFAM" id="SSF46785">
    <property type="entry name" value="Winged helix' DNA-binding domain"/>
    <property type="match status" value="1"/>
</dbReference>
<accession>A0A1H0LUB0</accession>
<name>A0A1H0LUB0_HALAD</name>
<dbReference type="STRING" id="240303.SAMN05421677_107126"/>
<feature type="domain" description="HTH gntR-type" evidence="4">
    <location>
        <begin position="1"/>
        <end position="63"/>
    </location>
</feature>
<dbReference type="GO" id="GO:0003700">
    <property type="term" value="F:DNA-binding transcription factor activity"/>
    <property type="evidence" value="ECO:0007669"/>
    <property type="project" value="InterPro"/>
</dbReference>
<dbReference type="InterPro" id="IPR036390">
    <property type="entry name" value="WH_DNA-bd_sf"/>
</dbReference>
<evidence type="ECO:0000313" key="5">
    <source>
        <dbReference type="EMBL" id="SDO71703.1"/>
    </source>
</evidence>
<dbReference type="Pfam" id="PF00392">
    <property type="entry name" value="GntR"/>
    <property type="match status" value="1"/>
</dbReference>
<dbReference type="CDD" id="cd07377">
    <property type="entry name" value="WHTH_GntR"/>
    <property type="match status" value="1"/>
</dbReference>
<gene>
    <name evidence="5" type="ORF">SAMN05421677_107126</name>
</gene>
<keyword evidence="2 5" id="KW-0238">DNA-binding</keyword>
<dbReference type="InterPro" id="IPR008920">
    <property type="entry name" value="TF_FadR/GntR_C"/>
</dbReference>